<dbReference type="EMBL" id="JARKIF010000001">
    <property type="protein sequence ID" value="KAJ7650875.1"/>
    <property type="molecule type" value="Genomic_DNA"/>
</dbReference>
<proteinExistence type="predicted"/>
<dbReference type="InterPro" id="IPR011990">
    <property type="entry name" value="TPR-like_helical_dom_sf"/>
</dbReference>
<dbReference type="Proteomes" id="UP001221142">
    <property type="component" value="Unassembled WGS sequence"/>
</dbReference>
<gene>
    <name evidence="1" type="ORF">FB45DRAFT_889003</name>
</gene>
<protein>
    <submittedName>
        <fullName evidence="1">Uncharacterized protein</fullName>
    </submittedName>
</protein>
<organism evidence="1 2">
    <name type="scientific">Roridomyces roridus</name>
    <dbReference type="NCBI Taxonomy" id="1738132"/>
    <lineage>
        <taxon>Eukaryota</taxon>
        <taxon>Fungi</taxon>
        <taxon>Dikarya</taxon>
        <taxon>Basidiomycota</taxon>
        <taxon>Agaricomycotina</taxon>
        <taxon>Agaricomycetes</taxon>
        <taxon>Agaricomycetidae</taxon>
        <taxon>Agaricales</taxon>
        <taxon>Marasmiineae</taxon>
        <taxon>Mycenaceae</taxon>
        <taxon>Roridomyces</taxon>
    </lineage>
</organism>
<keyword evidence="2" id="KW-1185">Reference proteome</keyword>
<reference evidence="1" key="1">
    <citation type="submission" date="2023-03" db="EMBL/GenBank/DDBJ databases">
        <title>Massive genome expansion in bonnet fungi (Mycena s.s.) driven by repeated elements and novel gene families across ecological guilds.</title>
        <authorList>
            <consortium name="Lawrence Berkeley National Laboratory"/>
            <person name="Harder C.B."/>
            <person name="Miyauchi S."/>
            <person name="Viragh M."/>
            <person name="Kuo A."/>
            <person name="Thoen E."/>
            <person name="Andreopoulos B."/>
            <person name="Lu D."/>
            <person name="Skrede I."/>
            <person name="Drula E."/>
            <person name="Henrissat B."/>
            <person name="Morin E."/>
            <person name="Kohler A."/>
            <person name="Barry K."/>
            <person name="LaButti K."/>
            <person name="Morin E."/>
            <person name="Salamov A."/>
            <person name="Lipzen A."/>
            <person name="Mereny Z."/>
            <person name="Hegedus B."/>
            <person name="Baldrian P."/>
            <person name="Stursova M."/>
            <person name="Weitz H."/>
            <person name="Taylor A."/>
            <person name="Grigoriev I.V."/>
            <person name="Nagy L.G."/>
            <person name="Martin F."/>
            <person name="Kauserud H."/>
        </authorList>
    </citation>
    <scope>NUCLEOTIDE SEQUENCE</scope>
    <source>
        <strain evidence="1">9284</strain>
    </source>
</reference>
<evidence type="ECO:0000313" key="2">
    <source>
        <dbReference type="Proteomes" id="UP001221142"/>
    </source>
</evidence>
<dbReference type="AlphaFoldDB" id="A0AAD7CK63"/>
<sequence length="185" mass="21088">MPLVSMQEVYQSFGFSQAEARNLAGDHAAAHGGMAVKGWVPDMDEDSYDPEDPELGVDVLDMAEQARVRGDLKTCENTLLLCFIKSMTDPGLVVVKLRCLVRLGDLYRQKKDWEEGVRKYDAAYKIWEKQQWLADADRTIHPVSFMRKWAECCDRLGNSEEAAKHKAKAERFEAQYAGYWSDESD</sequence>
<accession>A0AAD7CK63</accession>
<dbReference type="SUPFAM" id="SSF48452">
    <property type="entry name" value="TPR-like"/>
    <property type="match status" value="1"/>
</dbReference>
<evidence type="ECO:0000313" key="1">
    <source>
        <dbReference type="EMBL" id="KAJ7650875.1"/>
    </source>
</evidence>
<dbReference type="Gene3D" id="1.25.40.10">
    <property type="entry name" value="Tetratricopeptide repeat domain"/>
    <property type="match status" value="1"/>
</dbReference>
<comment type="caution">
    <text evidence="1">The sequence shown here is derived from an EMBL/GenBank/DDBJ whole genome shotgun (WGS) entry which is preliminary data.</text>
</comment>
<name>A0AAD7CK63_9AGAR</name>